<evidence type="ECO:0000313" key="3">
    <source>
        <dbReference type="Proteomes" id="UP000553209"/>
    </source>
</evidence>
<dbReference type="PANTHER" id="PTHR43162">
    <property type="match status" value="1"/>
</dbReference>
<dbReference type="Proteomes" id="UP000553209">
    <property type="component" value="Unassembled WGS sequence"/>
</dbReference>
<dbReference type="PANTHER" id="PTHR43162:SF1">
    <property type="entry name" value="PRESTALK A DIFFERENTIATION PROTEIN A"/>
    <property type="match status" value="1"/>
</dbReference>
<dbReference type="InterPro" id="IPR001509">
    <property type="entry name" value="Epimerase_deHydtase"/>
</dbReference>
<protein>
    <submittedName>
        <fullName evidence="2">NmrA family transcriptional regulator</fullName>
    </submittedName>
</protein>
<evidence type="ECO:0000313" key="2">
    <source>
        <dbReference type="EMBL" id="NKY96960.1"/>
    </source>
</evidence>
<keyword evidence="3" id="KW-1185">Reference proteome</keyword>
<dbReference type="Gene3D" id="3.40.50.720">
    <property type="entry name" value="NAD(P)-binding Rossmann-like Domain"/>
    <property type="match status" value="1"/>
</dbReference>
<dbReference type="Pfam" id="PF01370">
    <property type="entry name" value="Epimerase"/>
    <property type="match status" value="1"/>
</dbReference>
<proteinExistence type="predicted"/>
<organism evidence="2 3">
    <name type="scientific">Nocardiopsis alborubida</name>
    <dbReference type="NCBI Taxonomy" id="146802"/>
    <lineage>
        <taxon>Bacteria</taxon>
        <taxon>Bacillati</taxon>
        <taxon>Actinomycetota</taxon>
        <taxon>Actinomycetes</taxon>
        <taxon>Streptosporangiales</taxon>
        <taxon>Nocardiopsidaceae</taxon>
        <taxon>Nocardiopsis</taxon>
    </lineage>
</organism>
<dbReference type="RefSeq" id="WP_061079831.1">
    <property type="nucleotide sequence ID" value="NZ_JAAXPG010000003.1"/>
</dbReference>
<dbReference type="AlphaFoldDB" id="A0A7X6MC23"/>
<dbReference type="InterPro" id="IPR051604">
    <property type="entry name" value="Ergot_Alk_Oxidoreductase"/>
</dbReference>
<comment type="caution">
    <text evidence="2">The sequence shown here is derived from an EMBL/GenBank/DDBJ whole genome shotgun (WGS) entry which is preliminary data.</text>
</comment>
<evidence type="ECO:0000259" key="1">
    <source>
        <dbReference type="Pfam" id="PF01370"/>
    </source>
</evidence>
<feature type="domain" description="NAD-dependent epimerase/dehydratase" evidence="1">
    <location>
        <begin position="6"/>
        <end position="59"/>
    </location>
</feature>
<reference evidence="2 3" key="1">
    <citation type="submission" date="2020-04" db="EMBL/GenBank/DDBJ databases">
        <title>MicrobeNet Type strains.</title>
        <authorList>
            <person name="Nicholson A.C."/>
        </authorList>
    </citation>
    <scope>NUCLEOTIDE SEQUENCE [LARGE SCALE GENOMIC DNA]</scope>
    <source>
        <strain evidence="2 3">ATCC 23612</strain>
    </source>
</reference>
<dbReference type="InterPro" id="IPR036291">
    <property type="entry name" value="NAD(P)-bd_dom_sf"/>
</dbReference>
<name>A0A7X6MC23_9ACTN</name>
<accession>A0A7X6MC23</accession>
<dbReference type="Gene3D" id="3.90.25.10">
    <property type="entry name" value="UDP-galactose 4-epimerase, domain 1"/>
    <property type="match status" value="1"/>
</dbReference>
<sequence length="274" mass="29031">MTTEHVLVTGGTGMTGRRVTRLLRERGTDVRVGSRSGEPRFDWHEPATWDAVLEGATSVYLCYHPDLAFPGASETVAAFASRAARNGVRRAVLLSGRGEEGAERAEHAVRAVFPGLTVLRCSVFAQDFSESFLLGPVLEGTVALPVPDVSEPFVDLDDVAEIAARALTEDGHGGELYELTGPRSLTFTEATRLIGEAAGYPVACRCVPPQDFVAGAVAAGLPAEVAHGLTELFGEILDGRNAEPADGVEKALGRPAADFTGYVRRAGASGVWRR</sequence>
<dbReference type="EMBL" id="JAAXPG010000003">
    <property type="protein sequence ID" value="NKY96960.1"/>
    <property type="molecule type" value="Genomic_DNA"/>
</dbReference>
<dbReference type="SUPFAM" id="SSF51735">
    <property type="entry name" value="NAD(P)-binding Rossmann-fold domains"/>
    <property type="match status" value="1"/>
</dbReference>
<gene>
    <name evidence="2" type="ORF">HGB44_04595</name>
</gene>